<dbReference type="EMBL" id="BAAAMU010000033">
    <property type="protein sequence ID" value="GAA1643733.1"/>
    <property type="molecule type" value="Genomic_DNA"/>
</dbReference>
<gene>
    <name evidence="2" type="ORF">GCM10009733_046020</name>
</gene>
<feature type="region of interest" description="Disordered" evidence="1">
    <location>
        <begin position="68"/>
        <end position="89"/>
    </location>
</feature>
<organism evidence="2 3">
    <name type="scientific">Nonomuraea maheshkhaliensis</name>
    <dbReference type="NCBI Taxonomy" id="419590"/>
    <lineage>
        <taxon>Bacteria</taxon>
        <taxon>Bacillati</taxon>
        <taxon>Actinomycetota</taxon>
        <taxon>Actinomycetes</taxon>
        <taxon>Streptosporangiales</taxon>
        <taxon>Streptosporangiaceae</taxon>
        <taxon>Nonomuraea</taxon>
    </lineage>
</organism>
<feature type="region of interest" description="Disordered" evidence="1">
    <location>
        <begin position="1"/>
        <end position="32"/>
    </location>
</feature>
<comment type="caution">
    <text evidence="2">The sequence shown here is derived from an EMBL/GenBank/DDBJ whole genome shotgun (WGS) entry which is preliminary data.</text>
</comment>
<name>A0ABN2FET5_9ACTN</name>
<sequence length="89" mass="9903">MEVFLRRSPHRLPSAEADAEHERMSFGDVARKVRDPALPHRRRLPALLTDDDKPAHDLRSCVQTCLDTDGHPPMMAATATPHGQKIGSL</sequence>
<evidence type="ECO:0000313" key="3">
    <source>
        <dbReference type="Proteomes" id="UP001500064"/>
    </source>
</evidence>
<evidence type="ECO:0000313" key="2">
    <source>
        <dbReference type="EMBL" id="GAA1643733.1"/>
    </source>
</evidence>
<evidence type="ECO:0000256" key="1">
    <source>
        <dbReference type="SAM" id="MobiDB-lite"/>
    </source>
</evidence>
<accession>A0ABN2FET5</accession>
<feature type="compositionally biased region" description="Basic and acidic residues" evidence="1">
    <location>
        <begin position="18"/>
        <end position="32"/>
    </location>
</feature>
<dbReference type="RefSeq" id="WP_346107789.1">
    <property type="nucleotide sequence ID" value="NZ_BAAAMU010000033.1"/>
</dbReference>
<reference evidence="2 3" key="1">
    <citation type="journal article" date="2019" name="Int. J. Syst. Evol. Microbiol.">
        <title>The Global Catalogue of Microorganisms (GCM) 10K type strain sequencing project: providing services to taxonomists for standard genome sequencing and annotation.</title>
        <authorList>
            <consortium name="The Broad Institute Genomics Platform"/>
            <consortium name="The Broad Institute Genome Sequencing Center for Infectious Disease"/>
            <person name="Wu L."/>
            <person name="Ma J."/>
        </authorList>
    </citation>
    <scope>NUCLEOTIDE SEQUENCE [LARGE SCALE GENOMIC DNA]</scope>
    <source>
        <strain evidence="2 3">JCM 13929</strain>
    </source>
</reference>
<protein>
    <submittedName>
        <fullName evidence="2">Uncharacterized protein</fullName>
    </submittedName>
</protein>
<keyword evidence="3" id="KW-1185">Reference proteome</keyword>
<dbReference type="Proteomes" id="UP001500064">
    <property type="component" value="Unassembled WGS sequence"/>
</dbReference>
<proteinExistence type="predicted"/>